<feature type="compositionally biased region" description="Basic and acidic residues" evidence="1">
    <location>
        <begin position="203"/>
        <end position="216"/>
    </location>
</feature>
<dbReference type="OrthoDB" id="247013at2759"/>
<dbReference type="Pfam" id="PF04641">
    <property type="entry name" value="Rtf2"/>
    <property type="match status" value="1"/>
</dbReference>
<dbReference type="GO" id="GO:0006274">
    <property type="term" value="P:DNA replication termination"/>
    <property type="evidence" value="ECO:0007669"/>
    <property type="project" value="TreeGrafter"/>
</dbReference>
<evidence type="ECO:0000313" key="2">
    <source>
        <dbReference type="EMBL" id="SCV01989.1"/>
    </source>
</evidence>
<proteinExistence type="predicted"/>
<name>A0A1G4KC98_9SACH</name>
<keyword evidence="3" id="KW-1185">Reference proteome</keyword>
<evidence type="ECO:0000256" key="1">
    <source>
        <dbReference type="SAM" id="MobiDB-lite"/>
    </source>
</evidence>
<dbReference type="EMBL" id="LT598484">
    <property type="protein sequence ID" value="SCV01989.1"/>
    <property type="molecule type" value="Genomic_DNA"/>
</dbReference>
<dbReference type="Proteomes" id="UP000191144">
    <property type="component" value="Chromosome G"/>
</dbReference>
<dbReference type="InterPro" id="IPR006735">
    <property type="entry name" value="Rtf2"/>
</dbReference>
<gene>
    <name evidence="2" type="ORF">LAME_0G19856G</name>
</gene>
<dbReference type="AlphaFoldDB" id="A0A1G4KC98"/>
<reference evidence="3" key="1">
    <citation type="submission" date="2016-03" db="EMBL/GenBank/DDBJ databases">
        <authorList>
            <person name="Devillers Hugo."/>
        </authorList>
    </citation>
    <scope>NUCLEOTIDE SEQUENCE [LARGE SCALE GENOMIC DNA]</scope>
</reference>
<accession>A0A1G4KC98</accession>
<dbReference type="PANTHER" id="PTHR12775:SF0">
    <property type="entry name" value="REPLICATION TERMINATION FACTOR 2"/>
    <property type="match status" value="1"/>
</dbReference>
<sequence length="216" mass="24222">MGNDGSSIARVKTLLTATKPRGDNRRHSQSGDFDSVSKWSVCRLSSSRLQLPVVSDYRGNLLNKESVLEWLLTPHKEDYTEDQVRLFGHIKSLKDVVELSNIVEVDSSDSGVLLRCDLGDEIWGRSSGKLAYLAECGHVLPRRMLQQGDCPVCSAKYTRPDIITLNPSTTELVELEDRMNKLERSGLTHSGMPVKIKKRKSKVQGDPDKASKRQER</sequence>
<feature type="region of interest" description="Disordered" evidence="1">
    <location>
        <begin position="184"/>
        <end position="216"/>
    </location>
</feature>
<protein>
    <submittedName>
        <fullName evidence="2">LAME_0G19856g1_1</fullName>
    </submittedName>
</protein>
<dbReference type="GO" id="GO:0005634">
    <property type="term" value="C:nucleus"/>
    <property type="evidence" value="ECO:0007669"/>
    <property type="project" value="TreeGrafter"/>
</dbReference>
<evidence type="ECO:0000313" key="3">
    <source>
        <dbReference type="Proteomes" id="UP000191144"/>
    </source>
</evidence>
<organism evidence="2 3">
    <name type="scientific">Lachancea meyersii CBS 8951</name>
    <dbReference type="NCBI Taxonomy" id="1266667"/>
    <lineage>
        <taxon>Eukaryota</taxon>
        <taxon>Fungi</taxon>
        <taxon>Dikarya</taxon>
        <taxon>Ascomycota</taxon>
        <taxon>Saccharomycotina</taxon>
        <taxon>Saccharomycetes</taxon>
        <taxon>Saccharomycetales</taxon>
        <taxon>Saccharomycetaceae</taxon>
        <taxon>Lachancea</taxon>
    </lineage>
</organism>
<dbReference type="PANTHER" id="PTHR12775">
    <property type="entry name" value="PROTEIN C20ORF43 HOMOLOG"/>
    <property type="match status" value="1"/>
</dbReference>